<name>A0A8J6NBG8_9BACT</name>
<dbReference type="SUPFAM" id="SSF51569">
    <property type="entry name" value="Aldolase"/>
    <property type="match status" value="1"/>
</dbReference>
<dbReference type="InterPro" id="IPR002034">
    <property type="entry name" value="AIPM/Hcit_synth_CS"/>
</dbReference>
<dbReference type="Proteomes" id="UP000599024">
    <property type="component" value="Unassembled WGS sequence"/>
</dbReference>
<dbReference type="InterPro" id="IPR054691">
    <property type="entry name" value="LeuA/HCS_post-cat"/>
</dbReference>
<evidence type="ECO:0000256" key="3">
    <source>
        <dbReference type="RuleBase" id="RU003523"/>
    </source>
</evidence>
<comment type="caution">
    <text evidence="6">The sequence shown here is derived from an EMBL/GenBank/DDBJ whole genome shotgun (WGS) entry which is preliminary data.</text>
</comment>
<keyword evidence="6" id="KW-0670">Pyruvate</keyword>
<dbReference type="Gene3D" id="3.20.20.70">
    <property type="entry name" value="Aldolase class I"/>
    <property type="match status" value="1"/>
</dbReference>
<dbReference type="GO" id="GO:0046912">
    <property type="term" value="F:acyltransferase activity, acyl groups converted into alkyl on transfer"/>
    <property type="evidence" value="ECO:0007669"/>
    <property type="project" value="InterPro"/>
</dbReference>
<evidence type="ECO:0000259" key="5">
    <source>
        <dbReference type="PROSITE" id="PS50991"/>
    </source>
</evidence>
<evidence type="ECO:0000256" key="4">
    <source>
        <dbReference type="SAM" id="MobiDB-lite"/>
    </source>
</evidence>
<protein>
    <submittedName>
        <fullName evidence="6">Pyruvate carboxyltransferase</fullName>
    </submittedName>
</protein>
<dbReference type="PANTHER" id="PTHR42880">
    <property type="entry name" value="HOMOCITRATE SYNTHASE"/>
    <property type="match status" value="1"/>
</dbReference>
<feature type="compositionally biased region" description="Polar residues" evidence="4">
    <location>
        <begin position="370"/>
        <end position="381"/>
    </location>
</feature>
<dbReference type="InterPro" id="IPR000891">
    <property type="entry name" value="PYR_CT"/>
</dbReference>
<organism evidence="6 7">
    <name type="scientific">Candidatus Desulfatifera sulfidica</name>
    <dbReference type="NCBI Taxonomy" id="2841691"/>
    <lineage>
        <taxon>Bacteria</taxon>
        <taxon>Pseudomonadati</taxon>
        <taxon>Thermodesulfobacteriota</taxon>
        <taxon>Desulfobulbia</taxon>
        <taxon>Desulfobulbales</taxon>
        <taxon>Desulfobulbaceae</taxon>
        <taxon>Candidatus Desulfatifera</taxon>
    </lineage>
</organism>
<dbReference type="EMBL" id="JACNLK010000093">
    <property type="protein sequence ID" value="MBC8209352.1"/>
    <property type="molecule type" value="Genomic_DNA"/>
</dbReference>
<proteinExistence type="inferred from homology"/>
<dbReference type="AlphaFoldDB" id="A0A8J6NBG8"/>
<sequence length="381" mass="41219">MKGIIDSTLREGAQSPGIAFTATDKLAIVGLLDRLGIEEIELGIATPHDPALTDLFTACRKQKIRARLALWCRCLKSDIHHAATLRPDILSLSIPSSDIHLKERLRKDARWAMRVTSEAIGQARALGIRQISVGMEDATRADPTLLKQMCRTALEAGAVRVRLADTVGIASPQSMQNLVREIRAVCPLEIAVHTHNDFGMATANSIAALEAGASWADATILGLGERAGTSRLEELAGYLSLASGTREYQTRLLRPLCKLVARAVERPINPQHPLIGRDIFTCESGLHLQGLTRNPATYEPYDPKLVGSCRRLLIGSKTGKRALSDKLSDLGYSLDKQTIDKTLPLIRQHAMTAGRSLSDQEISDLVTPSAAMTGSTSPQGA</sequence>
<evidence type="ECO:0000256" key="2">
    <source>
        <dbReference type="ARBA" id="ARBA00022679"/>
    </source>
</evidence>
<accession>A0A8J6NBG8</accession>
<comment type="similarity">
    <text evidence="1 3">Belongs to the alpha-IPM synthase/homocitrate synthase family.</text>
</comment>
<evidence type="ECO:0000313" key="7">
    <source>
        <dbReference type="Proteomes" id="UP000599024"/>
    </source>
</evidence>
<evidence type="ECO:0000256" key="1">
    <source>
        <dbReference type="ARBA" id="ARBA00006154"/>
    </source>
</evidence>
<dbReference type="Pfam" id="PF22617">
    <property type="entry name" value="HCS_D2"/>
    <property type="match status" value="1"/>
</dbReference>
<dbReference type="PROSITE" id="PS00815">
    <property type="entry name" value="AIPM_HOMOCIT_SYNTH_1"/>
    <property type="match status" value="1"/>
</dbReference>
<dbReference type="InterPro" id="IPR013785">
    <property type="entry name" value="Aldolase_TIM"/>
</dbReference>
<dbReference type="PROSITE" id="PS00816">
    <property type="entry name" value="AIPM_HOMOCIT_SYNTH_2"/>
    <property type="match status" value="1"/>
</dbReference>
<dbReference type="PROSITE" id="PS50991">
    <property type="entry name" value="PYR_CT"/>
    <property type="match status" value="1"/>
</dbReference>
<evidence type="ECO:0000313" key="6">
    <source>
        <dbReference type="EMBL" id="MBC8209352.1"/>
    </source>
</evidence>
<feature type="domain" description="Pyruvate carboxyltransferase" evidence="5">
    <location>
        <begin position="2"/>
        <end position="256"/>
    </location>
</feature>
<dbReference type="PANTHER" id="PTHR42880:SF1">
    <property type="entry name" value="ISOPROPYLMALATE_HOMOCITRATE_CITRAMALATE SYNTHASE FAMILY PROTEIN"/>
    <property type="match status" value="1"/>
</dbReference>
<gene>
    <name evidence="6" type="ORF">H8E79_09340</name>
</gene>
<feature type="region of interest" description="Disordered" evidence="4">
    <location>
        <begin position="357"/>
        <end position="381"/>
    </location>
</feature>
<dbReference type="Pfam" id="PF00682">
    <property type="entry name" value="HMGL-like"/>
    <property type="match status" value="1"/>
</dbReference>
<dbReference type="GO" id="GO:0019752">
    <property type="term" value="P:carboxylic acid metabolic process"/>
    <property type="evidence" value="ECO:0007669"/>
    <property type="project" value="InterPro"/>
</dbReference>
<dbReference type="Gene3D" id="1.10.238.260">
    <property type="match status" value="1"/>
</dbReference>
<reference evidence="6 7" key="1">
    <citation type="submission" date="2020-08" db="EMBL/GenBank/DDBJ databases">
        <title>Bridging the membrane lipid divide: bacteria of the FCB group superphylum have the potential to synthesize archaeal ether lipids.</title>
        <authorList>
            <person name="Villanueva L."/>
            <person name="Von Meijenfeldt F.A.B."/>
            <person name="Westbye A.B."/>
            <person name="Yadav S."/>
            <person name="Hopmans E.C."/>
            <person name="Dutilh B.E."/>
            <person name="Sinninghe Damste J.S."/>
        </authorList>
    </citation>
    <scope>NUCLEOTIDE SEQUENCE [LARGE SCALE GENOMIC DNA]</scope>
    <source>
        <strain evidence="6">NIOZ-UU81</strain>
    </source>
</reference>
<keyword evidence="2 3" id="KW-0808">Transferase</keyword>